<organism evidence="10 11">
    <name type="scientific">Fructilactobacillus fructivorans</name>
    <dbReference type="NCBI Taxonomy" id="1614"/>
    <lineage>
        <taxon>Bacteria</taxon>
        <taxon>Bacillati</taxon>
        <taxon>Bacillota</taxon>
        <taxon>Bacilli</taxon>
        <taxon>Lactobacillales</taxon>
        <taxon>Lactobacillaceae</taxon>
        <taxon>Fructilactobacillus</taxon>
    </lineage>
</organism>
<dbReference type="EC" id="3.4.24.-" evidence="10"/>
<dbReference type="InterPro" id="IPR008753">
    <property type="entry name" value="Peptidase_M13_N"/>
</dbReference>
<evidence type="ECO:0000256" key="1">
    <source>
        <dbReference type="ARBA" id="ARBA00001947"/>
    </source>
</evidence>
<dbReference type="PRINTS" id="PR00786">
    <property type="entry name" value="NEPRILYSIN"/>
</dbReference>
<name>A0A0C1LYM0_9LACO</name>
<dbReference type="PANTHER" id="PTHR11733">
    <property type="entry name" value="ZINC METALLOPROTEASE FAMILY M13 NEPRILYSIN-RELATED"/>
    <property type="match status" value="1"/>
</dbReference>
<dbReference type="GeneID" id="74913318"/>
<gene>
    <name evidence="10" type="ORF">LfDm3_0648</name>
</gene>
<keyword evidence="4" id="KW-0479">Metal-binding</keyword>
<dbReference type="InterPro" id="IPR000718">
    <property type="entry name" value="Peptidase_M13"/>
</dbReference>
<evidence type="ECO:0000256" key="2">
    <source>
        <dbReference type="ARBA" id="ARBA00007357"/>
    </source>
</evidence>
<dbReference type="SUPFAM" id="SSF55486">
    <property type="entry name" value="Metalloproteases ('zincins'), catalytic domain"/>
    <property type="match status" value="1"/>
</dbReference>
<evidence type="ECO:0000256" key="4">
    <source>
        <dbReference type="ARBA" id="ARBA00022723"/>
    </source>
</evidence>
<dbReference type="GO" id="GO:0046872">
    <property type="term" value="F:metal ion binding"/>
    <property type="evidence" value="ECO:0007669"/>
    <property type="project" value="UniProtKB-KW"/>
</dbReference>
<dbReference type="OrthoDB" id="9775677at2"/>
<comment type="cofactor">
    <cofactor evidence="1">
        <name>Zn(2+)</name>
        <dbReference type="ChEBI" id="CHEBI:29105"/>
    </cofactor>
</comment>
<keyword evidence="3" id="KW-0645">Protease</keyword>
<dbReference type="GO" id="GO:0004222">
    <property type="term" value="F:metalloendopeptidase activity"/>
    <property type="evidence" value="ECO:0007669"/>
    <property type="project" value="InterPro"/>
</dbReference>
<keyword evidence="6" id="KW-0862">Zinc</keyword>
<evidence type="ECO:0000256" key="7">
    <source>
        <dbReference type="ARBA" id="ARBA00023049"/>
    </source>
</evidence>
<dbReference type="AlphaFoldDB" id="A0A0C1LYM0"/>
<feature type="domain" description="Peptidase M13 N-terminal" evidence="9">
    <location>
        <begin position="14"/>
        <end position="392"/>
    </location>
</feature>
<proteinExistence type="inferred from homology"/>
<evidence type="ECO:0000256" key="3">
    <source>
        <dbReference type="ARBA" id="ARBA00022670"/>
    </source>
</evidence>
<protein>
    <submittedName>
        <fullName evidence="10">Neutral endopeptidase O</fullName>
        <ecNumber evidence="10">3.4.24.-</ecNumber>
    </submittedName>
</protein>
<evidence type="ECO:0000256" key="5">
    <source>
        <dbReference type="ARBA" id="ARBA00022801"/>
    </source>
</evidence>
<evidence type="ECO:0000259" key="9">
    <source>
        <dbReference type="Pfam" id="PF05649"/>
    </source>
</evidence>
<dbReference type="RefSeq" id="WP_039144084.1">
    <property type="nucleotide sequence ID" value="NZ_JOJZ01000013.1"/>
</dbReference>
<reference evidence="10 11" key="1">
    <citation type="submission" date="2014-06" db="EMBL/GenBank/DDBJ databases">
        <title>Functional and comparative genomic analyses of the Drosophila gut microbiota identify candidate symbiosis factors.</title>
        <authorList>
            <person name="Newell P.D."/>
            <person name="Chaston J.M."/>
            <person name="Douglas A.E."/>
        </authorList>
    </citation>
    <scope>NUCLEOTIDE SEQUENCE [LARGE SCALE GENOMIC DNA]</scope>
    <source>
        <strain evidence="10 11">DmCS_002</strain>
    </source>
</reference>
<dbReference type="PROSITE" id="PS51885">
    <property type="entry name" value="NEPRILYSIN"/>
    <property type="match status" value="1"/>
</dbReference>
<keyword evidence="7" id="KW-0482">Metalloprotease</keyword>
<evidence type="ECO:0000313" key="11">
    <source>
        <dbReference type="Proteomes" id="UP000031397"/>
    </source>
</evidence>
<keyword evidence="11" id="KW-1185">Reference proteome</keyword>
<dbReference type="Gene3D" id="3.40.390.10">
    <property type="entry name" value="Collagenase (Catalytic Domain)"/>
    <property type="match status" value="1"/>
</dbReference>
<evidence type="ECO:0000313" key="10">
    <source>
        <dbReference type="EMBL" id="KID41980.1"/>
    </source>
</evidence>
<evidence type="ECO:0000256" key="6">
    <source>
        <dbReference type="ARBA" id="ARBA00022833"/>
    </source>
</evidence>
<sequence length="642" mass="72757">MTKKDFPINKPELKDDFYDAINGSWIKQATIPSDHSSTGGFMDLVDDIDKTLMKDSAELQSGKLNATSPELEEYKKFYNMTTNFKKRDEDGVKPLKPVLDRITNLDNYDDLNDQLSDWILSGLPTPFSLGLDPDMKNAKVNALFASGPSLFMPDKTYYEKDNEAAKTLMPIFIKMTTKLFEMAGYSEEDSKNIVENAVEFDRLIAPNVKSAEEAADYSKMYNPESPDQLAKSTNVLNLKEAINQLVGALPEKIIVTEPQFFENLSELLTSSHFKLMKDWMLVKTLNGYSGALSDEFRVTGGTYSRALSGKKEATNKKKAAYYLASGTFDQVIGDYYGKKYFGEKAKDDVHQMVNNMINVYKNRLTNNDWLSEDTKKMAIKKLSTLGVQVGYPDELDPLYKKFHVTEEKDGGTVLSNLLDFEKIANQYEFSKWNKPVERERWEMSANTVNAYYHPFKNIIVFPAAILQAPFYSLDQPESANYGGIGAVMAHEISHAFDNNGSLFDQYGNLNNWWTKSDHEHFAKLAQKMIDEFNGIPFAGGKVNGKLTVSENIADAGGLSCAEEAAKNDTDPDLYQFFTNWGRIWRMKATPEYQNLLLSIDVHAPSPLRASVQVKNLDDFYTTFDVTSEDKMYLKPDKRVQIW</sequence>
<comment type="similarity">
    <text evidence="2">Belongs to the peptidase M13 family.</text>
</comment>
<dbReference type="Gene3D" id="1.10.1380.10">
    <property type="entry name" value="Neutral endopeptidase , domain2"/>
    <property type="match status" value="1"/>
</dbReference>
<dbReference type="InterPro" id="IPR024079">
    <property type="entry name" value="MetalloPept_cat_dom_sf"/>
</dbReference>
<feature type="domain" description="Peptidase M13 C-terminal" evidence="8">
    <location>
        <begin position="449"/>
        <end position="639"/>
    </location>
</feature>
<dbReference type="InterPro" id="IPR018497">
    <property type="entry name" value="Peptidase_M13_C"/>
</dbReference>
<comment type="caution">
    <text evidence="10">The sequence shown here is derived from an EMBL/GenBank/DDBJ whole genome shotgun (WGS) entry which is preliminary data.</text>
</comment>
<evidence type="ECO:0000259" key="8">
    <source>
        <dbReference type="Pfam" id="PF01431"/>
    </source>
</evidence>
<dbReference type="Proteomes" id="UP000031397">
    <property type="component" value="Unassembled WGS sequence"/>
</dbReference>
<dbReference type="CDD" id="cd08662">
    <property type="entry name" value="M13"/>
    <property type="match status" value="1"/>
</dbReference>
<keyword evidence="5 10" id="KW-0378">Hydrolase</keyword>
<dbReference type="PANTHER" id="PTHR11733:SF167">
    <property type="entry name" value="FI17812P1-RELATED"/>
    <property type="match status" value="1"/>
</dbReference>
<dbReference type="InterPro" id="IPR042089">
    <property type="entry name" value="Peptidase_M13_dom_2"/>
</dbReference>
<dbReference type="Pfam" id="PF05649">
    <property type="entry name" value="Peptidase_M13_N"/>
    <property type="match status" value="1"/>
</dbReference>
<dbReference type="PATRIC" id="fig|1614.7.peg.618"/>
<dbReference type="Pfam" id="PF01431">
    <property type="entry name" value="Peptidase_M13"/>
    <property type="match status" value="1"/>
</dbReference>
<dbReference type="GO" id="GO:0005886">
    <property type="term" value="C:plasma membrane"/>
    <property type="evidence" value="ECO:0007669"/>
    <property type="project" value="TreeGrafter"/>
</dbReference>
<dbReference type="GO" id="GO:0016485">
    <property type="term" value="P:protein processing"/>
    <property type="evidence" value="ECO:0007669"/>
    <property type="project" value="TreeGrafter"/>
</dbReference>
<dbReference type="EMBL" id="JOJZ01000013">
    <property type="protein sequence ID" value="KID41980.1"/>
    <property type="molecule type" value="Genomic_DNA"/>
</dbReference>
<accession>A0A0C1LYM0</accession>